<dbReference type="Proteomes" id="UP000799423">
    <property type="component" value="Unassembled WGS sequence"/>
</dbReference>
<keyword evidence="7" id="KW-0326">Glycosidase</keyword>
<dbReference type="OrthoDB" id="8118055at2759"/>
<accession>A0A6A7B9Y9</accession>
<comment type="pathway">
    <text evidence="2">Protein modification; protein glycosylation.</text>
</comment>
<sequence length="1031" mass="113345">MLRIRRYRVFLVFAFIAVVALYKFGTSGAAWRDAASSAAGAAGFRSDGENKAEADTKPRPAVAYETQSLRLDIPAATRPPALQTPPPVKQLPARSSSVSTSPSPAATKSDDKPSIPSQIQPQRYGKPINGAIPDDGLDSSSAGIPPIHWSKLPEQFPVPSKSLIPLPTGKPKPIPKIQFDFKPESAAAKTDRLAKLAMIKAVAKKSWDGYKQFAWLHDELKPMSGTYRDPFAHWGATLVDSLDTLWIMGLKEDFEEAVKAVDQIDFTTTKRPDIPLFETTIRYLGGLVAAYDISGKKYKSLLDKAVELAEILISAFDTPNRMPQLYYYWRPQFASQSHRASLNAVLAEVGSLSMEFTRLAQLTGEEKYYDAIARITDNLEEFQMKSNLPGMWPTSLDISGCSKLSTNPLSQAPLTPPQGYLSHGLNEDAAAAAAAAPTATESLSPDGKKFIPLDLPEPVVLANDDVPTKADPGLNGAAKGRIQNWEGKPLEDDKRYIPLDLPEPVLITSDDVPVADMAKSRVAAKGHINNWDASHDVSVGGTTASKRAEERHVSDATKDSMERRQLNVDLGSPPTAVLDAEDVSSGEASSAAAAKPTLPECVAQGFQAPLGYSREKYTLGGESDSTYEYLPKEYLLLGGQVEKYRTMYEASADVVKKHLVFRPMLPDAEDILFSGMLSVPSSDKTKAGDLTGENAHLTCFAGGMLGMGAKIFERPEDLEIAKKLTEGCVWSYDMTASGIMPESFEVIPCEDAKHCPWNQTAYWEHLDPSHEYRKTSYETQLKVYKSNLASASAQYEAELAAMTAAPVPSPAAVFDAQATPLTTIWADTLDRRQLPDLVDDSEIAHMPSPPPALHQDRNSVMGGESEEGEGPPTKVQSADIPELAPHPSVTLPQFPLLFSPYPPVSHKDYVMSRIQEERLPPGVTRISGRSYILRPEAIESVWYMYRITGSPHWREAGWRMFEAINTHTSTEYGNSAIDDITKLVPTLNDEMESFWLAETLKYFYLLFEEEDVVSLDEWVLNTEAHPFRRPE</sequence>
<evidence type="ECO:0000256" key="8">
    <source>
        <dbReference type="SAM" id="MobiDB-lite"/>
    </source>
</evidence>
<evidence type="ECO:0000256" key="1">
    <source>
        <dbReference type="ARBA" id="ARBA00001913"/>
    </source>
</evidence>
<dbReference type="EC" id="3.2.1.-" evidence="7"/>
<gene>
    <name evidence="9" type="ORF">T440DRAFT_554584</name>
</gene>
<evidence type="ECO:0000256" key="6">
    <source>
        <dbReference type="PIRSR" id="PIRSR601382-2"/>
    </source>
</evidence>
<feature type="compositionally biased region" description="Basic and acidic residues" evidence="8">
    <location>
        <begin position="546"/>
        <end position="562"/>
    </location>
</feature>
<dbReference type="UniPathway" id="UPA00378"/>
<feature type="binding site" evidence="6">
    <location>
        <position position="1022"/>
    </location>
    <ligand>
        <name>Ca(2+)</name>
        <dbReference type="ChEBI" id="CHEBI:29108"/>
    </ligand>
</feature>
<feature type="region of interest" description="Disordered" evidence="8">
    <location>
        <begin position="841"/>
        <end position="877"/>
    </location>
</feature>
<evidence type="ECO:0000256" key="4">
    <source>
        <dbReference type="ARBA" id="ARBA00022801"/>
    </source>
</evidence>
<keyword evidence="6" id="KW-0106">Calcium</keyword>
<evidence type="ECO:0000256" key="3">
    <source>
        <dbReference type="ARBA" id="ARBA00007658"/>
    </source>
</evidence>
<evidence type="ECO:0000256" key="2">
    <source>
        <dbReference type="ARBA" id="ARBA00004922"/>
    </source>
</evidence>
<evidence type="ECO:0000256" key="7">
    <source>
        <dbReference type="RuleBase" id="RU361193"/>
    </source>
</evidence>
<feature type="region of interest" description="Disordered" evidence="8">
    <location>
        <begin position="42"/>
        <end position="61"/>
    </location>
</feature>
<proteinExistence type="inferred from homology"/>
<dbReference type="PANTHER" id="PTHR11742">
    <property type="entry name" value="MANNOSYL-OLIGOSACCHARIDE ALPHA-1,2-MANNOSIDASE-RELATED"/>
    <property type="match status" value="1"/>
</dbReference>
<evidence type="ECO:0000256" key="5">
    <source>
        <dbReference type="ARBA" id="ARBA00023157"/>
    </source>
</evidence>
<evidence type="ECO:0000313" key="9">
    <source>
        <dbReference type="EMBL" id="KAF2851215.1"/>
    </source>
</evidence>
<keyword evidence="5" id="KW-1015">Disulfide bond</keyword>
<keyword evidence="4 7" id="KW-0378">Hydrolase</keyword>
<dbReference type="SUPFAM" id="SSF48225">
    <property type="entry name" value="Seven-hairpin glycosidases"/>
    <property type="match status" value="1"/>
</dbReference>
<dbReference type="Pfam" id="PF01532">
    <property type="entry name" value="Glyco_hydro_47"/>
    <property type="match status" value="1"/>
</dbReference>
<protein>
    <recommendedName>
        <fullName evidence="7">alpha-1,2-Mannosidase</fullName>
        <ecNumber evidence="7">3.2.1.-</ecNumber>
    </recommendedName>
</protein>
<dbReference type="GO" id="GO:0005783">
    <property type="term" value="C:endoplasmic reticulum"/>
    <property type="evidence" value="ECO:0007669"/>
    <property type="project" value="TreeGrafter"/>
</dbReference>
<dbReference type="GO" id="GO:0005509">
    <property type="term" value="F:calcium ion binding"/>
    <property type="evidence" value="ECO:0007669"/>
    <property type="project" value="InterPro"/>
</dbReference>
<keyword evidence="6" id="KW-0479">Metal-binding</keyword>
<dbReference type="InterPro" id="IPR012341">
    <property type="entry name" value="6hp_glycosidase-like_sf"/>
</dbReference>
<dbReference type="InterPro" id="IPR001382">
    <property type="entry name" value="Glyco_hydro_47"/>
</dbReference>
<dbReference type="PRINTS" id="PR00747">
    <property type="entry name" value="GLYHDRLASE47"/>
</dbReference>
<keyword evidence="10" id="KW-1185">Reference proteome</keyword>
<dbReference type="AlphaFoldDB" id="A0A6A7B9Y9"/>
<dbReference type="PANTHER" id="PTHR11742:SF103">
    <property type="entry name" value="ENDOPLASMIC RETICULUM MANNOSIDASE MNL2-RELATED"/>
    <property type="match status" value="1"/>
</dbReference>
<reference evidence="9" key="1">
    <citation type="submission" date="2020-01" db="EMBL/GenBank/DDBJ databases">
        <authorList>
            <consortium name="DOE Joint Genome Institute"/>
            <person name="Haridas S."/>
            <person name="Albert R."/>
            <person name="Binder M."/>
            <person name="Bloem J."/>
            <person name="Labutti K."/>
            <person name="Salamov A."/>
            <person name="Andreopoulos B."/>
            <person name="Baker S.E."/>
            <person name="Barry K."/>
            <person name="Bills G."/>
            <person name="Bluhm B.H."/>
            <person name="Cannon C."/>
            <person name="Castanera R."/>
            <person name="Culley D.E."/>
            <person name="Daum C."/>
            <person name="Ezra D."/>
            <person name="Gonzalez J.B."/>
            <person name="Henrissat B."/>
            <person name="Kuo A."/>
            <person name="Liang C."/>
            <person name="Lipzen A."/>
            <person name="Lutzoni F."/>
            <person name="Magnuson J."/>
            <person name="Mondo S."/>
            <person name="Nolan M."/>
            <person name="Ohm R."/>
            <person name="Pangilinan J."/>
            <person name="Park H.-J."/>
            <person name="Ramirez L."/>
            <person name="Alfaro M."/>
            <person name="Sun H."/>
            <person name="Tritt A."/>
            <person name="Yoshinaga Y."/>
            <person name="Zwiers L.-H."/>
            <person name="Turgeon B.G."/>
            <person name="Goodwin S.B."/>
            <person name="Spatafora J.W."/>
            <person name="Crous P.W."/>
            <person name="Grigoriev I.V."/>
        </authorList>
    </citation>
    <scope>NUCLEOTIDE SEQUENCE</scope>
    <source>
        <strain evidence="9">IPT5</strain>
    </source>
</reference>
<dbReference type="GO" id="GO:0036503">
    <property type="term" value="P:ERAD pathway"/>
    <property type="evidence" value="ECO:0007669"/>
    <property type="project" value="UniProtKB-ARBA"/>
</dbReference>
<dbReference type="InterPro" id="IPR036026">
    <property type="entry name" value="Seven-hairpin_glycosidases"/>
</dbReference>
<dbReference type="GO" id="GO:0004571">
    <property type="term" value="F:mannosyl-oligosaccharide 1,2-alpha-mannosidase activity"/>
    <property type="evidence" value="ECO:0007669"/>
    <property type="project" value="InterPro"/>
</dbReference>
<dbReference type="GO" id="GO:0005975">
    <property type="term" value="P:carbohydrate metabolic process"/>
    <property type="evidence" value="ECO:0007669"/>
    <property type="project" value="InterPro"/>
</dbReference>
<organism evidence="9 10">
    <name type="scientific">Plenodomus tracheiphilus IPT5</name>
    <dbReference type="NCBI Taxonomy" id="1408161"/>
    <lineage>
        <taxon>Eukaryota</taxon>
        <taxon>Fungi</taxon>
        <taxon>Dikarya</taxon>
        <taxon>Ascomycota</taxon>
        <taxon>Pezizomycotina</taxon>
        <taxon>Dothideomycetes</taxon>
        <taxon>Pleosporomycetidae</taxon>
        <taxon>Pleosporales</taxon>
        <taxon>Pleosporineae</taxon>
        <taxon>Leptosphaeriaceae</taxon>
        <taxon>Plenodomus</taxon>
    </lineage>
</organism>
<feature type="compositionally biased region" description="Basic and acidic residues" evidence="8">
    <location>
        <begin position="46"/>
        <end position="58"/>
    </location>
</feature>
<dbReference type="GO" id="GO:0016020">
    <property type="term" value="C:membrane"/>
    <property type="evidence" value="ECO:0007669"/>
    <property type="project" value="InterPro"/>
</dbReference>
<name>A0A6A7B9Y9_9PLEO</name>
<dbReference type="Gene3D" id="1.50.10.10">
    <property type="match status" value="3"/>
</dbReference>
<dbReference type="InterPro" id="IPR050749">
    <property type="entry name" value="Glycosyl_Hydrolase_47"/>
</dbReference>
<feature type="region of interest" description="Disordered" evidence="8">
    <location>
        <begin position="534"/>
        <end position="562"/>
    </location>
</feature>
<feature type="region of interest" description="Disordered" evidence="8">
    <location>
        <begin position="76"/>
        <end position="146"/>
    </location>
</feature>
<evidence type="ECO:0000313" key="10">
    <source>
        <dbReference type="Proteomes" id="UP000799423"/>
    </source>
</evidence>
<comment type="cofactor">
    <cofactor evidence="1 6">
        <name>Ca(2+)</name>
        <dbReference type="ChEBI" id="CHEBI:29108"/>
    </cofactor>
</comment>
<feature type="compositionally biased region" description="Low complexity" evidence="8">
    <location>
        <begin position="92"/>
        <end position="107"/>
    </location>
</feature>
<dbReference type="EMBL" id="MU006303">
    <property type="protein sequence ID" value="KAF2851215.1"/>
    <property type="molecule type" value="Genomic_DNA"/>
</dbReference>
<comment type="similarity">
    <text evidence="3 7">Belongs to the glycosyl hydrolase 47 family.</text>
</comment>